<feature type="coiled-coil region" evidence="2">
    <location>
        <begin position="688"/>
        <end position="906"/>
    </location>
</feature>
<keyword evidence="6" id="KW-1185">Reference proteome</keyword>
<keyword evidence="1" id="KW-1188">Viral release from host cell</keyword>
<feature type="compositionally biased region" description="Basic and acidic residues" evidence="3">
    <location>
        <begin position="427"/>
        <end position="436"/>
    </location>
</feature>
<comment type="caution">
    <text evidence="5">The sequence shown here is derived from an EMBL/GenBank/DDBJ whole genome shotgun (WGS) entry which is preliminary data.</text>
</comment>
<feature type="coiled-coil region" evidence="2">
    <location>
        <begin position="24"/>
        <end position="121"/>
    </location>
</feature>
<evidence type="ECO:0000313" key="5">
    <source>
        <dbReference type="EMBL" id="MDQ0158957.1"/>
    </source>
</evidence>
<keyword evidence="2" id="KW-0175">Coiled coil</keyword>
<dbReference type="Pfam" id="PF10145">
    <property type="entry name" value="PhageMin_Tail"/>
    <property type="match status" value="1"/>
</dbReference>
<feature type="domain" description="Phage tail tape measure protein" evidence="4">
    <location>
        <begin position="202"/>
        <end position="400"/>
    </location>
</feature>
<evidence type="ECO:0000313" key="6">
    <source>
        <dbReference type="Proteomes" id="UP001224359"/>
    </source>
</evidence>
<protein>
    <submittedName>
        <fullName evidence="5">TP901 family phage tail tape measure protein</fullName>
    </submittedName>
</protein>
<proteinExistence type="predicted"/>
<sequence length="1107" mass="122086">MASKDVGNLRTRLSWEDDGASRSIKDFSRDLRGLKSEMSEVRSRGEKYASSLKGLRQQQDILNRKHKTQEEHLKTLKKRYDETRKTKGENAARTKYLAEEYNKARASMNRTEQQLEDLTKSIENQTNPMKRLGNNLDATGQKFQSVGQGMMTFGRSATMGVTTPIAGIAGAAIKVASDFEESMSKVQAVSGATGEEMEKLESQARDMGESTRFSARETAGAQEYLARAGFEVNEVLGAMPGLLDLASAAQMDLATASDITSNIMSGFEIEASKASEVSDVLAYSSSNANTDVNQMGQAMAYAAPIANNLGVSVEETAAAIGFMSDAGIQGSKAGTALRGGLTRLMNPTGRAKSTMEELGVELFNSEGNMKSLDEVISELQGSMKDYDEEAKNVALSNIFGQEASAGWLAVMNRGSDDLGEFTKELENSEGSAREMADTMNDNTNGSMREFRSSLESAGIAAADHLLPVFNDIVDYTTEMIHKFGELDEEQQKQILKWAGIAAAVGPASVALGGITTAVGGIMRVGGGLLSLLGKAGGRGLIARIGMMGMGGPVGLAVGGVTALGTAVYALTRDKEKALDINFDYIESMKEEVNQTEDLISRFEELERANRLSKDEMVEYMDILDQIKDAKSEDKIAELRDRQSELLEKSTLTNGEMEEFIELNDNIIDQAPDAAGAISEEGNAYADNLETLKELNDAKREELRMETQRELAEALQEENRLKEEQQELEEEIKSASQERKRLQQDYVDQIKVVNDLESDKRDLYADLRELEKDGLSTGDKRFDQVVAELDKTQENLNKERDKEQSLKDQLNAQEDIIETKQGDLEETNKQLDKIDRLKNEYEQIVLSNFDINAAKGEGLQKIEDEIGRLKTQRDELSKNASASYKLTDDYQNQVDKINDQIGNLQTAKGHLKDMNDLASNTPYEPNVNLAINPSIHKFRSRLTLPLGVNIEPQIKGLWEFRQRLTLPLKTPIQPTYNGLSYAEGTDSHPGGPALVGEEGWELTRVGNQWSALNAGVYDLPRGTEVFTHQESKRMIDAMNNFPAYASGASAPGEANRVVNQLNNQSMQGEAVVYTTVINQIDGREVGRQTHKHITEFQNREQRVRGEFA</sequence>
<evidence type="ECO:0000256" key="3">
    <source>
        <dbReference type="SAM" id="MobiDB-lite"/>
    </source>
</evidence>
<evidence type="ECO:0000256" key="2">
    <source>
        <dbReference type="SAM" id="Coils"/>
    </source>
</evidence>
<evidence type="ECO:0000259" key="4">
    <source>
        <dbReference type="Pfam" id="PF10145"/>
    </source>
</evidence>
<dbReference type="NCBIfam" id="TIGR01760">
    <property type="entry name" value="tape_meas_TP901"/>
    <property type="match status" value="1"/>
</dbReference>
<evidence type="ECO:0000256" key="1">
    <source>
        <dbReference type="ARBA" id="ARBA00022612"/>
    </source>
</evidence>
<reference evidence="5 6" key="1">
    <citation type="submission" date="2023-07" db="EMBL/GenBank/DDBJ databases">
        <title>Genomic Encyclopedia of Type Strains, Phase IV (KMG-IV): sequencing the most valuable type-strain genomes for metagenomic binning, comparative biology and taxonomic classification.</title>
        <authorList>
            <person name="Goeker M."/>
        </authorList>
    </citation>
    <scope>NUCLEOTIDE SEQUENCE [LARGE SCALE GENOMIC DNA]</scope>
    <source>
        <strain evidence="5 6">DSM 16460</strain>
    </source>
</reference>
<dbReference type="RefSeq" id="WP_306975074.1">
    <property type="nucleotide sequence ID" value="NZ_JAUSTQ010000003.1"/>
</dbReference>
<dbReference type="SUPFAM" id="SSF57997">
    <property type="entry name" value="Tropomyosin"/>
    <property type="match status" value="1"/>
</dbReference>
<feature type="region of interest" description="Disordered" evidence="3">
    <location>
        <begin position="427"/>
        <end position="447"/>
    </location>
</feature>
<dbReference type="InterPro" id="IPR010090">
    <property type="entry name" value="Phage_tape_meas"/>
</dbReference>
<dbReference type="EMBL" id="JAUSTQ010000003">
    <property type="protein sequence ID" value="MDQ0158957.1"/>
    <property type="molecule type" value="Genomic_DNA"/>
</dbReference>
<accession>A0ABT9VDF3</accession>
<name>A0ABT9VDF3_9BACI</name>
<gene>
    <name evidence="5" type="ORF">J2S77_000921</name>
</gene>
<dbReference type="PANTHER" id="PTHR37813:SF1">
    <property type="entry name" value="FELS-2 PROPHAGE PROTEIN"/>
    <property type="match status" value="1"/>
</dbReference>
<organism evidence="5 6">
    <name type="scientific">Alkalibacillus salilacus</name>
    <dbReference type="NCBI Taxonomy" id="284582"/>
    <lineage>
        <taxon>Bacteria</taxon>
        <taxon>Bacillati</taxon>
        <taxon>Bacillota</taxon>
        <taxon>Bacilli</taxon>
        <taxon>Bacillales</taxon>
        <taxon>Bacillaceae</taxon>
        <taxon>Alkalibacillus</taxon>
    </lineage>
</organism>
<dbReference type="PANTHER" id="PTHR37813">
    <property type="entry name" value="FELS-2 PROPHAGE PROTEIN"/>
    <property type="match status" value="1"/>
</dbReference>
<dbReference type="Proteomes" id="UP001224359">
    <property type="component" value="Unassembled WGS sequence"/>
</dbReference>